<proteinExistence type="predicted"/>
<dbReference type="GeneID" id="93692972"/>
<dbReference type="eggNOG" id="ENOG5033HS4">
    <property type="taxonomic scope" value="Bacteria"/>
</dbReference>
<dbReference type="RefSeq" id="WP_021683500.1">
    <property type="nucleotide sequence ID" value="NZ_KI260486.1"/>
</dbReference>
<dbReference type="PATRIC" id="fig|411473.3.peg.1648"/>
<reference evidence="1 2" key="1">
    <citation type="submission" date="2013-07" db="EMBL/GenBank/DDBJ databases">
        <authorList>
            <person name="Weinstock G."/>
            <person name="Sodergren E."/>
            <person name="Wylie T."/>
            <person name="Fulton L."/>
            <person name="Fulton R."/>
            <person name="Fronick C."/>
            <person name="O'Laughlin M."/>
            <person name="Godfrey J."/>
            <person name="Miner T."/>
            <person name="Herter B."/>
            <person name="Appelbaum E."/>
            <person name="Cordes M."/>
            <person name="Lek S."/>
            <person name="Wollam A."/>
            <person name="Pepin K.H."/>
            <person name="Palsikar V.B."/>
            <person name="Mitreva M."/>
            <person name="Wilson R.K."/>
        </authorList>
    </citation>
    <scope>NUCLEOTIDE SEQUENCE [LARGE SCALE GENOMIC DNA]</scope>
    <source>
        <strain evidence="1 2">ATCC 27760</strain>
    </source>
</reference>
<dbReference type="OrthoDB" id="1852072at2"/>
<keyword evidence="2" id="KW-1185">Reference proteome</keyword>
<gene>
    <name evidence="1" type="ORF">RUMCAL_01997</name>
</gene>
<evidence type="ECO:0000313" key="2">
    <source>
        <dbReference type="Proteomes" id="UP000016662"/>
    </source>
</evidence>
<organism evidence="1 2">
    <name type="scientific">Ruminococcus callidus ATCC 27760</name>
    <dbReference type="NCBI Taxonomy" id="411473"/>
    <lineage>
        <taxon>Bacteria</taxon>
        <taxon>Bacillati</taxon>
        <taxon>Bacillota</taxon>
        <taxon>Clostridia</taxon>
        <taxon>Eubacteriales</taxon>
        <taxon>Oscillospiraceae</taxon>
        <taxon>Ruminococcus</taxon>
    </lineage>
</organism>
<evidence type="ECO:0000313" key="1">
    <source>
        <dbReference type="EMBL" id="ERJ94659.1"/>
    </source>
</evidence>
<comment type="caution">
    <text evidence="1">The sequence shown here is derived from an EMBL/GenBank/DDBJ whole genome shotgun (WGS) entry which is preliminary data.</text>
</comment>
<protein>
    <recommendedName>
        <fullName evidence="3">Terminase small subunit</fullName>
    </recommendedName>
</protein>
<dbReference type="EMBL" id="AWVF01000244">
    <property type="protein sequence ID" value="ERJ94659.1"/>
    <property type="molecule type" value="Genomic_DNA"/>
</dbReference>
<dbReference type="Proteomes" id="UP000016662">
    <property type="component" value="Unassembled WGS sequence"/>
</dbReference>
<accession>U2LYU0</accession>
<evidence type="ECO:0008006" key="3">
    <source>
        <dbReference type="Google" id="ProtNLM"/>
    </source>
</evidence>
<dbReference type="STRING" id="411473.RUMCAL_01997"/>
<dbReference type="AlphaFoldDB" id="U2LYU0"/>
<sequence>MSNSTESKRRALFCCHYARLGDVAEAARCAGYPPETAAADGAAILRQQCYRRMVANYRSVLHDDPAAAVRAGLERLAFGRSNDAIGLLLAEEPPGAAAVQALDLFPVSSVKRDKNGGMEIHFFDRLKALTALYEYGGDADGKAAAHALLTALSGREAVDSDAED</sequence>
<dbReference type="HOGENOM" id="CLU_1642463_0_0_9"/>
<name>U2LYU0_9FIRM</name>